<evidence type="ECO:0000313" key="2">
    <source>
        <dbReference type="EMBL" id="MBD2777287.1"/>
    </source>
</evidence>
<evidence type="ECO:0000256" key="1">
    <source>
        <dbReference type="SAM" id="MobiDB-lite"/>
    </source>
</evidence>
<dbReference type="EMBL" id="JACXAE010000109">
    <property type="protein sequence ID" value="MBD2777287.1"/>
    <property type="molecule type" value="Genomic_DNA"/>
</dbReference>
<name>A0A8J7BZC3_9CYAN</name>
<protein>
    <submittedName>
        <fullName evidence="2">Uncharacterized protein</fullName>
    </submittedName>
</protein>
<accession>A0A8J7BZC3</accession>
<reference evidence="2" key="1">
    <citation type="submission" date="2020-09" db="EMBL/GenBank/DDBJ databases">
        <title>Iningainema tapete sp. nov. (Scytonemataceae, Cyanobacteria) from greenhouses in central Florida (USA) produces two types of nodularin with biosynthetic potential for microcystin-LR and anabaenopeptins.</title>
        <authorList>
            <person name="Berthold D.E."/>
            <person name="Lefler F.W."/>
            <person name="Huang I.-S."/>
            <person name="Abdulla H."/>
            <person name="Zimba P.V."/>
            <person name="Laughinghouse H.D. IV."/>
        </authorList>
    </citation>
    <scope>NUCLEOTIDE SEQUENCE</scope>
    <source>
        <strain evidence="2">BLCCT55</strain>
    </source>
</reference>
<gene>
    <name evidence="2" type="ORF">ICL16_35875</name>
</gene>
<feature type="compositionally biased region" description="Basic and acidic residues" evidence="1">
    <location>
        <begin position="32"/>
        <end position="56"/>
    </location>
</feature>
<comment type="caution">
    <text evidence="2">The sequence shown here is derived from an EMBL/GenBank/DDBJ whole genome shotgun (WGS) entry which is preliminary data.</text>
</comment>
<organism evidence="2 3">
    <name type="scientific">Iningainema tapete BLCC-T55</name>
    <dbReference type="NCBI Taxonomy" id="2748662"/>
    <lineage>
        <taxon>Bacteria</taxon>
        <taxon>Bacillati</taxon>
        <taxon>Cyanobacteriota</taxon>
        <taxon>Cyanophyceae</taxon>
        <taxon>Nostocales</taxon>
        <taxon>Scytonemataceae</taxon>
        <taxon>Iningainema tapete</taxon>
    </lineage>
</organism>
<feature type="region of interest" description="Disordered" evidence="1">
    <location>
        <begin position="1"/>
        <end position="56"/>
    </location>
</feature>
<keyword evidence="3" id="KW-1185">Reference proteome</keyword>
<proteinExistence type="predicted"/>
<sequence>MPFLSSSNLGKLDVVTPKQNRGDVCQQTGDCQPHEDVRGSHDYANHEPGVDVEYHD</sequence>
<evidence type="ECO:0000313" key="3">
    <source>
        <dbReference type="Proteomes" id="UP000629098"/>
    </source>
</evidence>
<dbReference type="Proteomes" id="UP000629098">
    <property type="component" value="Unassembled WGS sequence"/>
</dbReference>
<dbReference type="AlphaFoldDB" id="A0A8J7BZC3"/>